<organism evidence="2 3">
    <name type="scientific">Shinella curvata</name>
    <dbReference type="NCBI Taxonomy" id="1817964"/>
    <lineage>
        <taxon>Bacteria</taxon>
        <taxon>Pseudomonadati</taxon>
        <taxon>Pseudomonadota</taxon>
        <taxon>Alphaproteobacteria</taxon>
        <taxon>Hyphomicrobiales</taxon>
        <taxon>Rhizobiaceae</taxon>
        <taxon>Shinella</taxon>
    </lineage>
</organism>
<dbReference type="InterPro" id="IPR001387">
    <property type="entry name" value="Cro/C1-type_HTH"/>
</dbReference>
<evidence type="ECO:0000259" key="1">
    <source>
        <dbReference type="PROSITE" id="PS50943"/>
    </source>
</evidence>
<evidence type="ECO:0000313" key="3">
    <source>
        <dbReference type="Proteomes" id="UP001177080"/>
    </source>
</evidence>
<reference evidence="2" key="1">
    <citation type="submission" date="2022-04" db="EMBL/GenBank/DDBJ databases">
        <title>Shinella lacus sp. nov., a novel member of the genus Shinella from water.</title>
        <authorList>
            <person name="Deng Y."/>
        </authorList>
    </citation>
    <scope>NUCLEOTIDE SEQUENCE</scope>
    <source>
        <strain evidence="2">JCM 31239</strain>
    </source>
</reference>
<protein>
    <submittedName>
        <fullName evidence="2">Helix-turn-helix domain-containing protein</fullName>
    </submittedName>
</protein>
<dbReference type="SUPFAM" id="SSF47413">
    <property type="entry name" value="lambda repressor-like DNA-binding domains"/>
    <property type="match status" value="1"/>
</dbReference>
<proteinExistence type="predicted"/>
<name>A0ABT8XMC1_9HYPH</name>
<gene>
    <name evidence="2" type="ORF">GB928_027270</name>
</gene>
<keyword evidence="3" id="KW-1185">Reference proteome</keyword>
<feature type="domain" description="HTH cro/C1-type" evidence="1">
    <location>
        <begin position="1"/>
        <end position="46"/>
    </location>
</feature>
<dbReference type="Gene3D" id="1.10.260.40">
    <property type="entry name" value="lambda repressor-like DNA-binding domains"/>
    <property type="match status" value="1"/>
</dbReference>
<evidence type="ECO:0000313" key="2">
    <source>
        <dbReference type="EMBL" id="MDO6124889.1"/>
    </source>
</evidence>
<sequence length="160" mass="17590">MSLTTLAAITGLTPSFLSQFERGKCGANETTIARLCNGLGLSYSNSNNGPPLQHRVVRNYEQCAIQAKDDLWILPLKRSSSADIQVDMIAVQAGARTLVKVANPRHVLRYLIVLNGRIQILSDREYVSLDEGDTFECQITSTVEVSTRDERQASLCCISS</sequence>
<accession>A0ABT8XMC1</accession>
<dbReference type="Proteomes" id="UP001177080">
    <property type="component" value="Unassembled WGS sequence"/>
</dbReference>
<dbReference type="InterPro" id="IPR010982">
    <property type="entry name" value="Lambda_DNA-bd_dom_sf"/>
</dbReference>
<dbReference type="EMBL" id="WHSC02000017">
    <property type="protein sequence ID" value="MDO6124889.1"/>
    <property type="molecule type" value="Genomic_DNA"/>
</dbReference>
<dbReference type="PROSITE" id="PS50943">
    <property type="entry name" value="HTH_CROC1"/>
    <property type="match status" value="1"/>
</dbReference>
<comment type="caution">
    <text evidence="2">The sequence shown here is derived from an EMBL/GenBank/DDBJ whole genome shotgun (WGS) entry which is preliminary data.</text>
</comment>
<dbReference type="CDD" id="cd00093">
    <property type="entry name" value="HTH_XRE"/>
    <property type="match status" value="1"/>
</dbReference>